<gene>
    <name evidence="5" type="ORF">ICC18_20760</name>
</gene>
<evidence type="ECO:0000259" key="4">
    <source>
        <dbReference type="PROSITE" id="PS51350"/>
    </source>
</evidence>
<feature type="domain" description="HPr" evidence="4">
    <location>
        <begin position="1"/>
        <end position="92"/>
    </location>
</feature>
<dbReference type="PROSITE" id="PS51350">
    <property type="entry name" value="PTS_HPR_DOM"/>
    <property type="match status" value="1"/>
</dbReference>
<dbReference type="GO" id="GO:0009401">
    <property type="term" value="P:phosphoenolpyruvate-dependent sugar phosphotransferase system"/>
    <property type="evidence" value="ECO:0007669"/>
    <property type="project" value="UniProtKB-KW"/>
</dbReference>
<dbReference type="SUPFAM" id="SSF55594">
    <property type="entry name" value="HPr-like"/>
    <property type="match status" value="1"/>
</dbReference>
<evidence type="ECO:0000313" key="5">
    <source>
        <dbReference type="EMBL" id="MBD0382554.1"/>
    </source>
</evidence>
<name>A0A926QLM2_9BACL</name>
<organism evidence="5 6">
    <name type="scientific">Paenibacillus sedimenti</name>
    <dbReference type="NCBI Taxonomy" id="2770274"/>
    <lineage>
        <taxon>Bacteria</taxon>
        <taxon>Bacillati</taxon>
        <taxon>Bacillota</taxon>
        <taxon>Bacilli</taxon>
        <taxon>Bacillales</taxon>
        <taxon>Paenibacillaceae</taxon>
        <taxon>Paenibacillus</taxon>
    </lineage>
</organism>
<dbReference type="NCBIfam" id="TIGR01003">
    <property type="entry name" value="PTS_HPr_family"/>
    <property type="match status" value="1"/>
</dbReference>
<evidence type="ECO:0000256" key="2">
    <source>
        <dbReference type="ARBA" id="ARBA00022490"/>
    </source>
</evidence>
<comment type="caution">
    <text evidence="5">The sequence shown here is derived from an EMBL/GenBank/DDBJ whole genome shotgun (WGS) entry which is preliminary data.</text>
</comment>
<dbReference type="GO" id="GO:0005737">
    <property type="term" value="C:cytoplasm"/>
    <property type="evidence" value="ECO:0007669"/>
    <property type="project" value="UniProtKB-SubCell"/>
</dbReference>
<evidence type="ECO:0000256" key="1">
    <source>
        <dbReference type="ARBA" id="ARBA00004496"/>
    </source>
</evidence>
<dbReference type="AlphaFoldDB" id="A0A926QLM2"/>
<keyword evidence="6" id="KW-1185">Reference proteome</keyword>
<dbReference type="PANTHER" id="PTHR33705">
    <property type="entry name" value="PHOSPHOCARRIER PROTEIN HPR"/>
    <property type="match status" value="1"/>
</dbReference>
<accession>A0A926QLM2</accession>
<dbReference type="InterPro" id="IPR050399">
    <property type="entry name" value="HPr"/>
</dbReference>
<evidence type="ECO:0000256" key="3">
    <source>
        <dbReference type="ARBA" id="ARBA00022683"/>
    </source>
</evidence>
<dbReference type="EMBL" id="JACVVD010000007">
    <property type="protein sequence ID" value="MBD0382554.1"/>
    <property type="molecule type" value="Genomic_DNA"/>
</dbReference>
<protein>
    <submittedName>
        <fullName evidence="5">HPr family phosphocarrier protein</fullName>
    </submittedName>
</protein>
<dbReference type="PANTHER" id="PTHR33705:SF2">
    <property type="entry name" value="PHOSPHOCARRIER PROTEIN NPR"/>
    <property type="match status" value="1"/>
</dbReference>
<dbReference type="CDD" id="cd00367">
    <property type="entry name" value="PTS-HPr_like"/>
    <property type="match status" value="1"/>
</dbReference>
<keyword evidence="3" id="KW-0598">Phosphotransferase system</keyword>
<dbReference type="RefSeq" id="WP_188176325.1">
    <property type="nucleotide sequence ID" value="NZ_JACVVD010000007.1"/>
</dbReference>
<dbReference type="Gene3D" id="3.30.1340.10">
    <property type="entry name" value="HPr-like"/>
    <property type="match status" value="1"/>
</dbReference>
<reference evidence="5" key="1">
    <citation type="submission" date="2020-09" db="EMBL/GenBank/DDBJ databases">
        <title>Draft Genome Sequence of Paenibacillus sp. WST5.</title>
        <authorList>
            <person name="Bao Z."/>
        </authorList>
    </citation>
    <scope>NUCLEOTIDE SEQUENCE</scope>
    <source>
        <strain evidence="5">WST5</strain>
    </source>
</reference>
<keyword evidence="2" id="KW-0963">Cytoplasm</keyword>
<dbReference type="Pfam" id="PF00381">
    <property type="entry name" value="PTS-HPr"/>
    <property type="match status" value="1"/>
</dbReference>
<evidence type="ECO:0000313" key="6">
    <source>
        <dbReference type="Proteomes" id="UP000650466"/>
    </source>
</evidence>
<dbReference type="InterPro" id="IPR000032">
    <property type="entry name" value="HPr-like"/>
</dbReference>
<comment type="subcellular location">
    <subcellularLocation>
        <location evidence="1">Cytoplasm</location>
    </subcellularLocation>
</comment>
<dbReference type="InterPro" id="IPR035895">
    <property type="entry name" value="HPr-like_sf"/>
</dbReference>
<proteinExistence type="predicted"/>
<dbReference type="Proteomes" id="UP000650466">
    <property type="component" value="Unassembled WGS sequence"/>
</dbReference>
<sequence length="92" mass="9927">MISKELTIRNESGFHIRPAQLFTEKAASFQSTVKVEYINEPNNVIIDGKSILGLMTLGLEKGSVITLITDGPDEQAAMDALTELVDSGFGEA</sequence>
<dbReference type="PRINTS" id="PR00107">
    <property type="entry name" value="PHOSPHOCPHPR"/>
</dbReference>